<accession>A0A3N0V9M8</accession>
<name>A0A3N0V9M8_9GAMM</name>
<evidence type="ECO:0000313" key="2">
    <source>
        <dbReference type="EMBL" id="ROH89490.1"/>
    </source>
</evidence>
<dbReference type="InParanoid" id="A0A3N0V9M8"/>
<organism evidence="2 3">
    <name type="scientific">Stagnimonas aquatica</name>
    <dbReference type="NCBI Taxonomy" id="2689987"/>
    <lineage>
        <taxon>Bacteria</taxon>
        <taxon>Pseudomonadati</taxon>
        <taxon>Pseudomonadota</taxon>
        <taxon>Gammaproteobacteria</taxon>
        <taxon>Nevskiales</taxon>
        <taxon>Nevskiaceae</taxon>
        <taxon>Stagnimonas</taxon>
    </lineage>
</organism>
<protein>
    <recommendedName>
        <fullName evidence="4">Porin family protein</fullName>
    </recommendedName>
</protein>
<proteinExistence type="predicted"/>
<evidence type="ECO:0008006" key="4">
    <source>
        <dbReference type="Google" id="ProtNLM"/>
    </source>
</evidence>
<evidence type="ECO:0000313" key="3">
    <source>
        <dbReference type="Proteomes" id="UP000282106"/>
    </source>
</evidence>
<evidence type="ECO:0000256" key="1">
    <source>
        <dbReference type="SAM" id="SignalP"/>
    </source>
</evidence>
<comment type="caution">
    <text evidence="2">The sequence shown here is derived from an EMBL/GenBank/DDBJ whole genome shotgun (WGS) entry which is preliminary data.</text>
</comment>
<dbReference type="EMBL" id="RJVO01000004">
    <property type="protein sequence ID" value="ROH89490.1"/>
    <property type="molecule type" value="Genomic_DNA"/>
</dbReference>
<sequence>MRMNMRTLVLAAALIAGPQAASALQLSELGLSPEQIKALLAQAKAPVASPGIAFGSPVAFGAGWGEVGVGAGGSTRPKGRSPTLDGGASVVVGVGNPKSAVGLESAVNIISIGEDPGHDGNVNLKLHTSLSRFSAMAVGVENVARWGTAKKTRTSTFVAYSQLVPLPWNGPRALAFNIGLGDNRFSKGGEGTQLFGGMAVFVHPQVSLIADYNGIELNGGVSWVPFRRWPLTINLGAINLTENTAGTEFSGGVGYSFRF</sequence>
<reference evidence="2 3" key="1">
    <citation type="submission" date="2018-10" db="EMBL/GenBank/DDBJ databases">
        <authorList>
            <person name="Chen W.-M."/>
        </authorList>
    </citation>
    <scope>NUCLEOTIDE SEQUENCE [LARGE SCALE GENOMIC DNA]</scope>
    <source>
        <strain evidence="2 3">THS-13</strain>
    </source>
</reference>
<feature type="chain" id="PRO_5018091793" description="Porin family protein" evidence="1">
    <location>
        <begin position="24"/>
        <end position="259"/>
    </location>
</feature>
<gene>
    <name evidence="2" type="ORF">ED208_10160</name>
</gene>
<keyword evidence="3" id="KW-1185">Reference proteome</keyword>
<feature type="signal peptide" evidence="1">
    <location>
        <begin position="1"/>
        <end position="23"/>
    </location>
</feature>
<dbReference type="AlphaFoldDB" id="A0A3N0V9M8"/>
<keyword evidence="1" id="KW-0732">Signal</keyword>
<dbReference type="Proteomes" id="UP000282106">
    <property type="component" value="Unassembled WGS sequence"/>
</dbReference>